<evidence type="ECO:0000256" key="1">
    <source>
        <dbReference type="ARBA" id="ARBA00000312"/>
    </source>
</evidence>
<dbReference type="SUPFAM" id="SSF52540">
    <property type="entry name" value="P-loop containing nucleoside triphosphate hydrolases"/>
    <property type="match status" value="1"/>
</dbReference>
<dbReference type="InterPro" id="IPR027417">
    <property type="entry name" value="P-loop_NTPase"/>
</dbReference>
<name>D6SSY6_9BACT</name>
<evidence type="ECO:0000256" key="14">
    <source>
        <dbReference type="ARBA" id="ARBA00022840"/>
    </source>
</evidence>
<dbReference type="Gene3D" id="3.40.50.300">
    <property type="entry name" value="P-loop containing nucleotide triphosphate hydrolases"/>
    <property type="match status" value="1"/>
</dbReference>
<keyword evidence="20" id="KW-0548">Nucleotidyltransferase</keyword>
<comment type="caution">
    <text evidence="20">The sequence shown here is derived from an EMBL/GenBank/DDBJ whole genome shotgun (WGS) entry which is preliminary data.</text>
</comment>
<dbReference type="OrthoDB" id="9788370at2"/>
<evidence type="ECO:0000256" key="4">
    <source>
        <dbReference type="ARBA" id="ARBA00003889"/>
    </source>
</evidence>
<keyword evidence="14" id="KW-0067">ATP-binding</keyword>
<keyword evidence="13" id="KW-0418">Kinase</keyword>
<dbReference type="GO" id="GO:0009236">
    <property type="term" value="P:cobalamin biosynthetic process"/>
    <property type="evidence" value="ECO:0007669"/>
    <property type="project" value="UniProtKB-UniPathway"/>
</dbReference>
<feature type="active site" description="GMP-histidine intermediate" evidence="18">
    <location>
        <position position="49"/>
    </location>
</feature>
<evidence type="ECO:0000256" key="7">
    <source>
        <dbReference type="ARBA" id="ARBA00007490"/>
    </source>
</evidence>
<evidence type="ECO:0000256" key="5">
    <source>
        <dbReference type="ARBA" id="ARBA00004692"/>
    </source>
</evidence>
<evidence type="ECO:0000256" key="18">
    <source>
        <dbReference type="PIRSR" id="PIRSR006135-1"/>
    </source>
</evidence>
<comment type="catalytic activity">
    <reaction evidence="2">
        <text>adenosylcob(III)inamide phosphate + GTP + H(+) = adenosylcob(III)inamide-GDP + diphosphate</text>
        <dbReference type="Rhea" id="RHEA:22712"/>
        <dbReference type="ChEBI" id="CHEBI:15378"/>
        <dbReference type="ChEBI" id="CHEBI:33019"/>
        <dbReference type="ChEBI" id="CHEBI:37565"/>
        <dbReference type="ChEBI" id="CHEBI:58502"/>
        <dbReference type="ChEBI" id="CHEBI:60487"/>
        <dbReference type="EC" id="2.7.7.62"/>
    </reaction>
</comment>
<dbReference type="NCBIfam" id="NF004469">
    <property type="entry name" value="PRK05800.1"/>
    <property type="match status" value="1"/>
</dbReference>
<comment type="pathway">
    <text evidence="5">Cofactor biosynthesis; adenosylcobalamin biosynthesis; adenosylcobalamin from cob(II)yrinate a,c-diamide: step 6/7.</text>
</comment>
<dbReference type="PANTHER" id="PTHR34848">
    <property type="match status" value="1"/>
</dbReference>
<evidence type="ECO:0000313" key="20">
    <source>
        <dbReference type="EMBL" id="EFI33802.1"/>
    </source>
</evidence>
<dbReference type="UniPathway" id="UPA00148">
    <property type="reaction ID" value="UER00236"/>
</dbReference>
<dbReference type="PIRSF" id="PIRSF006135">
    <property type="entry name" value="CobU"/>
    <property type="match status" value="1"/>
</dbReference>
<proteinExistence type="inferred from homology"/>
<dbReference type="CDD" id="cd00544">
    <property type="entry name" value="CobU"/>
    <property type="match status" value="1"/>
</dbReference>
<dbReference type="eggNOG" id="COG2087">
    <property type="taxonomic scope" value="Bacteria"/>
</dbReference>
<dbReference type="GO" id="GO:0005525">
    <property type="term" value="F:GTP binding"/>
    <property type="evidence" value="ECO:0007669"/>
    <property type="project" value="UniProtKB-KW"/>
</dbReference>
<evidence type="ECO:0000256" key="8">
    <source>
        <dbReference type="ARBA" id="ARBA00012016"/>
    </source>
</evidence>
<keyword evidence="10" id="KW-0169">Cobalamin biosynthesis</keyword>
<comment type="catalytic activity">
    <reaction evidence="3">
        <text>adenosylcob(III)inamide + GTP = adenosylcob(III)inamide phosphate + GDP + H(+)</text>
        <dbReference type="Rhea" id="RHEA:15765"/>
        <dbReference type="ChEBI" id="CHEBI:2480"/>
        <dbReference type="ChEBI" id="CHEBI:15378"/>
        <dbReference type="ChEBI" id="CHEBI:37565"/>
        <dbReference type="ChEBI" id="CHEBI:58189"/>
        <dbReference type="ChEBI" id="CHEBI:58502"/>
        <dbReference type="EC" id="2.7.1.156"/>
    </reaction>
</comment>
<accession>D6SSY6</accession>
<dbReference type="PANTHER" id="PTHR34848:SF1">
    <property type="entry name" value="BIFUNCTIONAL ADENOSYLCOBALAMIN BIOSYNTHESIS PROTEIN COBU"/>
    <property type="match status" value="1"/>
</dbReference>
<evidence type="ECO:0000256" key="2">
    <source>
        <dbReference type="ARBA" id="ARBA00000711"/>
    </source>
</evidence>
<evidence type="ECO:0000256" key="10">
    <source>
        <dbReference type="ARBA" id="ARBA00022573"/>
    </source>
</evidence>
<sequence length="171" mass="19232">MNRVTYICGGCRSGKSSFALQLMQTFERKAFIATAEALDEEMHQRIQRHQQERGQSFFTVEEPLDPAQALSRLPGDTQAAVLDCLTVWLGNLMHQELVQEDTCPQLENFFALLAAPPCHVFVVSNELGMGLVPGDSLSRRYRDMMGRINQRTASLAHEAYFVVSGMPLRLK</sequence>
<feature type="binding site" evidence="19">
    <location>
        <begin position="33"/>
        <end position="35"/>
    </location>
    <ligand>
        <name>GTP</name>
        <dbReference type="ChEBI" id="CHEBI:37565"/>
    </ligand>
</feature>
<evidence type="ECO:0000256" key="6">
    <source>
        <dbReference type="ARBA" id="ARBA00005159"/>
    </source>
</evidence>
<dbReference type="Pfam" id="PF02283">
    <property type="entry name" value="CobU"/>
    <property type="match status" value="1"/>
</dbReference>
<organism evidence="20 21">
    <name type="scientific">Desulfonatronospira thiodismutans ASO3-1</name>
    <dbReference type="NCBI Taxonomy" id="555779"/>
    <lineage>
        <taxon>Bacteria</taxon>
        <taxon>Pseudomonadati</taxon>
        <taxon>Thermodesulfobacteriota</taxon>
        <taxon>Desulfovibrionia</taxon>
        <taxon>Desulfovibrionales</taxon>
        <taxon>Desulfonatronovibrionaceae</taxon>
        <taxon>Desulfonatronospira</taxon>
    </lineage>
</organism>
<comment type="catalytic activity">
    <reaction evidence="1">
        <text>adenosylcob(III)inamide + ATP = adenosylcob(III)inamide phosphate + ADP + H(+)</text>
        <dbReference type="Rhea" id="RHEA:15769"/>
        <dbReference type="ChEBI" id="CHEBI:2480"/>
        <dbReference type="ChEBI" id="CHEBI:15378"/>
        <dbReference type="ChEBI" id="CHEBI:30616"/>
        <dbReference type="ChEBI" id="CHEBI:58502"/>
        <dbReference type="ChEBI" id="CHEBI:456216"/>
        <dbReference type="EC" id="2.7.1.156"/>
    </reaction>
</comment>
<evidence type="ECO:0000256" key="17">
    <source>
        <dbReference type="ARBA" id="ARBA00030571"/>
    </source>
</evidence>
<evidence type="ECO:0000313" key="21">
    <source>
        <dbReference type="Proteomes" id="UP000005496"/>
    </source>
</evidence>
<dbReference type="GO" id="GO:0005524">
    <property type="term" value="F:ATP binding"/>
    <property type="evidence" value="ECO:0007669"/>
    <property type="project" value="UniProtKB-KW"/>
</dbReference>
<gene>
    <name evidence="20" type="ORF">Dthio_PD1141</name>
</gene>
<evidence type="ECO:0000256" key="16">
    <source>
        <dbReference type="ARBA" id="ARBA00029570"/>
    </source>
</evidence>
<dbReference type="GO" id="GO:0043752">
    <property type="term" value="F:adenosylcobinamide kinase activity"/>
    <property type="evidence" value="ECO:0007669"/>
    <property type="project" value="UniProtKB-EC"/>
</dbReference>
<feature type="binding site" evidence="19">
    <location>
        <begin position="9"/>
        <end position="16"/>
    </location>
    <ligand>
        <name>GTP</name>
        <dbReference type="ChEBI" id="CHEBI:37565"/>
    </ligand>
</feature>
<feature type="binding site" evidence="19">
    <location>
        <position position="83"/>
    </location>
    <ligand>
        <name>GTP</name>
        <dbReference type="ChEBI" id="CHEBI:37565"/>
    </ligand>
</feature>
<comment type="pathway">
    <text evidence="6">Cofactor biosynthesis; adenosylcobalamin biosynthesis; adenosylcobalamin from cob(II)yrinate a,c-diamide: step 5/7.</text>
</comment>
<keyword evidence="15 19" id="KW-0342">GTP-binding</keyword>
<evidence type="ECO:0000256" key="12">
    <source>
        <dbReference type="ARBA" id="ARBA00022741"/>
    </source>
</evidence>
<evidence type="ECO:0000256" key="11">
    <source>
        <dbReference type="ARBA" id="ARBA00022679"/>
    </source>
</evidence>
<dbReference type="Proteomes" id="UP000005496">
    <property type="component" value="Unassembled WGS sequence"/>
</dbReference>
<dbReference type="EC" id="2.7.7.62" evidence="9"/>
<evidence type="ECO:0000256" key="9">
    <source>
        <dbReference type="ARBA" id="ARBA00012523"/>
    </source>
</evidence>
<protein>
    <recommendedName>
        <fullName evidence="16">Adenosylcobinamide kinase</fullName>
        <ecNumber evidence="8">2.7.1.156</ecNumber>
        <ecNumber evidence="9">2.7.7.62</ecNumber>
    </recommendedName>
    <alternativeName>
        <fullName evidence="17">Adenosylcobinamide-phosphate guanylyltransferase</fullName>
    </alternativeName>
</protein>
<dbReference type="GO" id="GO:0008820">
    <property type="term" value="F:cobinamide phosphate guanylyltransferase activity"/>
    <property type="evidence" value="ECO:0007669"/>
    <property type="project" value="UniProtKB-EC"/>
</dbReference>
<comment type="function">
    <text evidence="4">Catalyzes ATP-dependent phosphorylation of adenosylcobinamide and addition of GMP to adenosylcobinamide phosphate.</text>
</comment>
<evidence type="ECO:0000256" key="15">
    <source>
        <dbReference type="ARBA" id="ARBA00023134"/>
    </source>
</evidence>
<reference evidence="20" key="1">
    <citation type="submission" date="2010-05" db="EMBL/GenBank/DDBJ databases">
        <title>The draft genome of Desulfonatronospira thiodismutans ASO3-1.</title>
        <authorList>
            <consortium name="US DOE Joint Genome Institute (JGI-PGF)"/>
            <person name="Lucas S."/>
            <person name="Copeland A."/>
            <person name="Lapidus A."/>
            <person name="Cheng J.-F."/>
            <person name="Bruce D."/>
            <person name="Goodwin L."/>
            <person name="Pitluck S."/>
            <person name="Chertkov O."/>
            <person name="Brettin T."/>
            <person name="Detter J.C."/>
            <person name="Han C."/>
            <person name="Land M.L."/>
            <person name="Hauser L."/>
            <person name="Kyrpides N."/>
            <person name="Mikhailova N."/>
            <person name="Muyzer G."/>
            <person name="Woyke T."/>
        </authorList>
    </citation>
    <scope>NUCLEOTIDE SEQUENCE [LARGE SCALE GENOMIC DNA]</scope>
    <source>
        <strain evidence="20">ASO3-1</strain>
    </source>
</reference>
<dbReference type="InterPro" id="IPR003203">
    <property type="entry name" value="CobU/CobP"/>
</dbReference>
<dbReference type="AlphaFoldDB" id="D6SSY6"/>
<dbReference type="RefSeq" id="WP_008871151.1">
    <property type="nucleotide sequence ID" value="NZ_ACJN02000003.1"/>
</dbReference>
<feature type="binding site" evidence="19">
    <location>
        <position position="61"/>
    </location>
    <ligand>
        <name>GTP</name>
        <dbReference type="ChEBI" id="CHEBI:37565"/>
    </ligand>
</feature>
<evidence type="ECO:0000256" key="13">
    <source>
        <dbReference type="ARBA" id="ARBA00022777"/>
    </source>
</evidence>
<keyword evidence="21" id="KW-1185">Reference proteome</keyword>
<evidence type="ECO:0000256" key="3">
    <source>
        <dbReference type="ARBA" id="ARBA00001522"/>
    </source>
</evidence>
<keyword evidence="11 20" id="KW-0808">Transferase</keyword>
<keyword evidence="12 19" id="KW-0547">Nucleotide-binding</keyword>
<dbReference type="EC" id="2.7.1.156" evidence="8"/>
<comment type="similarity">
    <text evidence="7">Belongs to the CobU/CobP family.</text>
</comment>
<dbReference type="EMBL" id="ACJN02000003">
    <property type="protein sequence ID" value="EFI33802.1"/>
    <property type="molecule type" value="Genomic_DNA"/>
</dbReference>
<evidence type="ECO:0000256" key="19">
    <source>
        <dbReference type="PIRSR" id="PIRSR006135-2"/>
    </source>
</evidence>